<proteinExistence type="predicted"/>
<dbReference type="PANTHER" id="PTHR44688:SF16">
    <property type="entry name" value="DNA-BINDING TRANSCRIPTIONAL ACTIVATOR DEVR_DOSR"/>
    <property type="match status" value="1"/>
</dbReference>
<dbReference type="RefSeq" id="WP_284312211.1">
    <property type="nucleotide sequence ID" value="NZ_BSPC01000022.1"/>
</dbReference>
<evidence type="ECO:0000256" key="1">
    <source>
        <dbReference type="ARBA" id="ARBA00023015"/>
    </source>
</evidence>
<dbReference type="InterPro" id="IPR016032">
    <property type="entry name" value="Sig_transdc_resp-reg_C-effctor"/>
</dbReference>
<dbReference type="PANTHER" id="PTHR44688">
    <property type="entry name" value="DNA-BINDING TRANSCRIPTIONAL ACTIVATOR DEVR_DOSR"/>
    <property type="match status" value="1"/>
</dbReference>
<dbReference type="SUPFAM" id="SSF46894">
    <property type="entry name" value="C-terminal effector domain of the bipartite response regulators"/>
    <property type="match status" value="1"/>
</dbReference>
<dbReference type="PROSITE" id="PS00622">
    <property type="entry name" value="HTH_LUXR_1"/>
    <property type="match status" value="1"/>
</dbReference>
<comment type="caution">
    <text evidence="5">The sequence shown here is derived from an EMBL/GenBank/DDBJ whole genome shotgun (WGS) entry which is preliminary data.</text>
</comment>
<sequence length="348" mass="38378">MKSPALASGLPLASINTALGEAARLAGISGFYPALLAAFRALVPHDIATVVRYSAVGEPTFLLHHGFSDSLARQYETTFFVFDPFYRYWTRTEQPGVVSLDMFPATATRHSRYVREFLEESSITDELGIFLPALGRASVAMFLERKVGRFVSAERTSIEVFYPLFAGLDIAHVNAILAVEGGSGPSLPRAVMIRDRDGNAVHVSEAWRKLEQADAGLRRAVERLAAEDAGQAVLGEGNILHRTRMSAAHALAPQGWLFMVEKAPSTSADYDQIIISRLNPALTPREVDIVKLILEGHPTAAIAQRLNLQRGTVKNHRLRIYEKLDITSERELFITYIQALQGQGHTEK</sequence>
<keyword evidence="6" id="KW-1185">Reference proteome</keyword>
<keyword evidence="1" id="KW-0805">Transcription regulation</keyword>
<keyword evidence="2" id="KW-0238">DNA-binding</keyword>
<accession>A0ABQ6CM25</accession>
<evidence type="ECO:0000313" key="6">
    <source>
        <dbReference type="Proteomes" id="UP001156882"/>
    </source>
</evidence>
<organism evidence="5 6">
    <name type="scientific">Labrys miyagiensis</name>
    <dbReference type="NCBI Taxonomy" id="346912"/>
    <lineage>
        <taxon>Bacteria</taxon>
        <taxon>Pseudomonadati</taxon>
        <taxon>Pseudomonadota</taxon>
        <taxon>Alphaproteobacteria</taxon>
        <taxon>Hyphomicrobiales</taxon>
        <taxon>Xanthobacteraceae</taxon>
        <taxon>Labrys</taxon>
    </lineage>
</organism>
<keyword evidence="3" id="KW-0804">Transcription</keyword>
<dbReference type="Proteomes" id="UP001156882">
    <property type="component" value="Unassembled WGS sequence"/>
</dbReference>
<name>A0ABQ6CM25_9HYPH</name>
<dbReference type="InterPro" id="IPR000792">
    <property type="entry name" value="Tscrpt_reg_LuxR_C"/>
</dbReference>
<evidence type="ECO:0000259" key="4">
    <source>
        <dbReference type="PROSITE" id="PS50043"/>
    </source>
</evidence>
<evidence type="ECO:0000313" key="5">
    <source>
        <dbReference type="EMBL" id="GLS19311.1"/>
    </source>
</evidence>
<dbReference type="CDD" id="cd06170">
    <property type="entry name" value="LuxR_C_like"/>
    <property type="match status" value="1"/>
</dbReference>
<gene>
    <name evidence="5" type="ORF">GCM10007874_23280</name>
</gene>
<dbReference type="SMART" id="SM00421">
    <property type="entry name" value="HTH_LUXR"/>
    <property type="match status" value="1"/>
</dbReference>
<dbReference type="PRINTS" id="PR00038">
    <property type="entry name" value="HTHLUXR"/>
</dbReference>
<dbReference type="InterPro" id="IPR036388">
    <property type="entry name" value="WH-like_DNA-bd_sf"/>
</dbReference>
<dbReference type="PROSITE" id="PS50043">
    <property type="entry name" value="HTH_LUXR_2"/>
    <property type="match status" value="1"/>
</dbReference>
<feature type="domain" description="HTH luxR-type" evidence="4">
    <location>
        <begin position="275"/>
        <end position="340"/>
    </location>
</feature>
<reference evidence="6" key="1">
    <citation type="journal article" date="2019" name="Int. J. Syst. Evol. Microbiol.">
        <title>The Global Catalogue of Microorganisms (GCM) 10K type strain sequencing project: providing services to taxonomists for standard genome sequencing and annotation.</title>
        <authorList>
            <consortium name="The Broad Institute Genomics Platform"/>
            <consortium name="The Broad Institute Genome Sequencing Center for Infectious Disease"/>
            <person name="Wu L."/>
            <person name="Ma J."/>
        </authorList>
    </citation>
    <scope>NUCLEOTIDE SEQUENCE [LARGE SCALE GENOMIC DNA]</scope>
    <source>
        <strain evidence="6">NBRC 101365</strain>
    </source>
</reference>
<evidence type="ECO:0000256" key="3">
    <source>
        <dbReference type="ARBA" id="ARBA00023163"/>
    </source>
</evidence>
<protein>
    <recommendedName>
        <fullName evidence="4">HTH luxR-type domain-containing protein</fullName>
    </recommendedName>
</protein>
<evidence type="ECO:0000256" key="2">
    <source>
        <dbReference type="ARBA" id="ARBA00023125"/>
    </source>
</evidence>
<dbReference type="EMBL" id="BSPC01000022">
    <property type="protein sequence ID" value="GLS19311.1"/>
    <property type="molecule type" value="Genomic_DNA"/>
</dbReference>
<dbReference type="Pfam" id="PF00196">
    <property type="entry name" value="GerE"/>
    <property type="match status" value="1"/>
</dbReference>
<dbReference type="Gene3D" id="1.10.10.10">
    <property type="entry name" value="Winged helix-like DNA-binding domain superfamily/Winged helix DNA-binding domain"/>
    <property type="match status" value="1"/>
</dbReference>